<sequence length="255" mass="28783">MIRSSSIGGCTGFASAFFVHNKSSSQRQRAKNLSLSPSCEIKFPTSAYPSRDESTDRCEAPPPPLSHGLRRSLLSPETKERFRQDCYANSFVNSRKKNRVTICYKCSNFHHSARNCECKPRCIKCAGNHETRDCDIKNKIDNPTCINCEGEGHLASWRGCPKFPKTNNRPPIPTYAQKLKSNLNKTTNPINQNNPPVTEPITTNQDMRDFQTIAKALKTVKEALNEFPNLLEISKALIKTKDKVERLNLLLKLID</sequence>
<accession>A0A4Y2MBA8</accession>
<dbReference type="Proteomes" id="UP000499080">
    <property type="component" value="Unassembled WGS sequence"/>
</dbReference>
<protein>
    <recommendedName>
        <fullName evidence="4">Nucleic-acid-binding protein from transposon X-element</fullName>
    </recommendedName>
</protein>
<evidence type="ECO:0000313" key="3">
    <source>
        <dbReference type="Proteomes" id="UP000499080"/>
    </source>
</evidence>
<name>A0A4Y2MBA8_ARAVE</name>
<dbReference type="OrthoDB" id="6436624at2759"/>
<keyword evidence="3" id="KW-1185">Reference proteome</keyword>
<dbReference type="EMBL" id="BGPR01007054">
    <property type="protein sequence ID" value="GBN23919.1"/>
    <property type="molecule type" value="Genomic_DNA"/>
</dbReference>
<comment type="caution">
    <text evidence="2">The sequence shown here is derived from an EMBL/GenBank/DDBJ whole genome shotgun (WGS) entry which is preliminary data.</text>
</comment>
<proteinExistence type="predicted"/>
<feature type="region of interest" description="Disordered" evidence="1">
    <location>
        <begin position="44"/>
        <end position="70"/>
    </location>
</feature>
<organism evidence="2 3">
    <name type="scientific">Araneus ventricosus</name>
    <name type="common">Orbweaver spider</name>
    <name type="synonym">Epeira ventricosa</name>
    <dbReference type="NCBI Taxonomy" id="182803"/>
    <lineage>
        <taxon>Eukaryota</taxon>
        <taxon>Metazoa</taxon>
        <taxon>Ecdysozoa</taxon>
        <taxon>Arthropoda</taxon>
        <taxon>Chelicerata</taxon>
        <taxon>Arachnida</taxon>
        <taxon>Araneae</taxon>
        <taxon>Araneomorphae</taxon>
        <taxon>Entelegynae</taxon>
        <taxon>Araneoidea</taxon>
        <taxon>Araneidae</taxon>
        <taxon>Araneus</taxon>
    </lineage>
</organism>
<evidence type="ECO:0000256" key="1">
    <source>
        <dbReference type="SAM" id="MobiDB-lite"/>
    </source>
</evidence>
<evidence type="ECO:0000313" key="2">
    <source>
        <dbReference type="EMBL" id="GBN23919.1"/>
    </source>
</evidence>
<reference evidence="2 3" key="1">
    <citation type="journal article" date="2019" name="Sci. Rep.">
        <title>Orb-weaving spider Araneus ventricosus genome elucidates the spidroin gene catalogue.</title>
        <authorList>
            <person name="Kono N."/>
            <person name="Nakamura H."/>
            <person name="Ohtoshi R."/>
            <person name="Moran D.A.P."/>
            <person name="Shinohara A."/>
            <person name="Yoshida Y."/>
            <person name="Fujiwara M."/>
            <person name="Mori M."/>
            <person name="Tomita M."/>
            <person name="Arakawa K."/>
        </authorList>
    </citation>
    <scope>NUCLEOTIDE SEQUENCE [LARGE SCALE GENOMIC DNA]</scope>
</reference>
<feature type="compositionally biased region" description="Basic and acidic residues" evidence="1">
    <location>
        <begin position="50"/>
        <end position="59"/>
    </location>
</feature>
<evidence type="ECO:0008006" key="4">
    <source>
        <dbReference type="Google" id="ProtNLM"/>
    </source>
</evidence>
<dbReference type="AlphaFoldDB" id="A0A4Y2MBA8"/>
<gene>
    <name evidence="2" type="ORF">AVEN_65784_1</name>
</gene>